<feature type="domain" description="Cellobiose dehydrogenase-like cytochrome" evidence="3">
    <location>
        <begin position="31"/>
        <end position="216"/>
    </location>
</feature>
<feature type="signal peptide" evidence="2">
    <location>
        <begin position="1"/>
        <end position="28"/>
    </location>
</feature>
<evidence type="ECO:0000313" key="5">
    <source>
        <dbReference type="Proteomes" id="UP001303115"/>
    </source>
</evidence>
<gene>
    <name evidence="4" type="ORF">C8A01DRAFT_50642</name>
</gene>
<protein>
    <recommendedName>
        <fullName evidence="3">Cellobiose dehydrogenase-like cytochrome domain-containing protein</fullName>
    </recommendedName>
</protein>
<dbReference type="InterPro" id="IPR015920">
    <property type="entry name" value="Cellobiose_DH-like_cyt"/>
</dbReference>
<evidence type="ECO:0000256" key="1">
    <source>
        <dbReference type="SAM" id="MobiDB-lite"/>
    </source>
</evidence>
<dbReference type="Gene3D" id="2.60.40.1210">
    <property type="entry name" value="Cellobiose dehydrogenase, cytochrome domain"/>
    <property type="match status" value="1"/>
</dbReference>
<dbReference type="Proteomes" id="UP001303115">
    <property type="component" value="Unassembled WGS sequence"/>
</dbReference>
<organism evidence="4 5">
    <name type="scientific">Parachaetomium inaequale</name>
    <dbReference type="NCBI Taxonomy" id="2588326"/>
    <lineage>
        <taxon>Eukaryota</taxon>
        <taxon>Fungi</taxon>
        <taxon>Dikarya</taxon>
        <taxon>Ascomycota</taxon>
        <taxon>Pezizomycotina</taxon>
        <taxon>Sordariomycetes</taxon>
        <taxon>Sordariomycetidae</taxon>
        <taxon>Sordariales</taxon>
        <taxon>Chaetomiaceae</taxon>
        <taxon>Parachaetomium</taxon>
    </lineage>
</organism>
<evidence type="ECO:0000256" key="2">
    <source>
        <dbReference type="SAM" id="SignalP"/>
    </source>
</evidence>
<dbReference type="SUPFAM" id="SSF49344">
    <property type="entry name" value="CBD9-like"/>
    <property type="match status" value="1"/>
</dbReference>
<dbReference type="PANTHER" id="PTHR47190">
    <property type="entry name" value="DEHYDROGENASE, PUTATIVE-RELATED"/>
    <property type="match status" value="1"/>
</dbReference>
<reference evidence="5" key="1">
    <citation type="journal article" date="2023" name="Mol. Phylogenet. Evol.">
        <title>Genome-scale phylogeny and comparative genomics of the fungal order Sordariales.</title>
        <authorList>
            <person name="Hensen N."/>
            <person name="Bonometti L."/>
            <person name="Westerberg I."/>
            <person name="Brannstrom I.O."/>
            <person name="Guillou S."/>
            <person name="Cros-Aarteil S."/>
            <person name="Calhoun S."/>
            <person name="Haridas S."/>
            <person name="Kuo A."/>
            <person name="Mondo S."/>
            <person name="Pangilinan J."/>
            <person name="Riley R."/>
            <person name="LaButti K."/>
            <person name="Andreopoulos B."/>
            <person name="Lipzen A."/>
            <person name="Chen C."/>
            <person name="Yan M."/>
            <person name="Daum C."/>
            <person name="Ng V."/>
            <person name="Clum A."/>
            <person name="Steindorff A."/>
            <person name="Ohm R.A."/>
            <person name="Martin F."/>
            <person name="Silar P."/>
            <person name="Natvig D.O."/>
            <person name="Lalanne C."/>
            <person name="Gautier V."/>
            <person name="Ament-Velasquez S.L."/>
            <person name="Kruys A."/>
            <person name="Hutchinson M.I."/>
            <person name="Powell A.J."/>
            <person name="Barry K."/>
            <person name="Miller A.N."/>
            <person name="Grigoriev I.V."/>
            <person name="Debuchy R."/>
            <person name="Gladieux P."/>
            <person name="Hiltunen Thoren M."/>
            <person name="Johannesson H."/>
        </authorList>
    </citation>
    <scope>NUCLEOTIDE SEQUENCE [LARGE SCALE GENOMIC DNA]</scope>
    <source>
        <strain evidence="5">CBS 284.82</strain>
    </source>
</reference>
<accession>A0AAN6P863</accession>
<sequence length="281" mass="29083">MQYPRPRTILSALSLICTAAVPARGGSAKSYIDVDTGTSFFGHVEPSGYLFGMMTPQQPTTDFIAQLVVPLTNGAGWGGVSLGSSMNGPLLLVTWPDGDKVMTAARVASGYTPSAVIPYTTNPIALSPIAQGTFVNSTHVSSTFLCAGCINADSFDPAWADDEHRDVFFGYAYSQTAVDDPSDIDTRLSDHTAGGAAGSYGDFPVVLANARSNEYDQYAAMAGADGRSQAPTSSATSTAVGSATSTAPPRPAATSDGEIPPLELVVLVVLGAVYLLQPFIA</sequence>
<comment type="caution">
    <text evidence="4">The sequence shown here is derived from an EMBL/GenBank/DDBJ whole genome shotgun (WGS) entry which is preliminary data.</text>
</comment>
<dbReference type="Pfam" id="PF16010">
    <property type="entry name" value="CDH-cyt"/>
    <property type="match status" value="1"/>
</dbReference>
<evidence type="ECO:0000313" key="4">
    <source>
        <dbReference type="EMBL" id="KAK4032587.1"/>
    </source>
</evidence>
<dbReference type="AlphaFoldDB" id="A0AAN6P863"/>
<dbReference type="EMBL" id="MU854593">
    <property type="protein sequence ID" value="KAK4032587.1"/>
    <property type="molecule type" value="Genomic_DNA"/>
</dbReference>
<dbReference type="InterPro" id="IPR053208">
    <property type="entry name" value="GMC_Oxidoreductase_CD"/>
</dbReference>
<feature type="compositionally biased region" description="Low complexity" evidence="1">
    <location>
        <begin position="230"/>
        <end position="255"/>
    </location>
</feature>
<keyword evidence="5" id="KW-1185">Reference proteome</keyword>
<proteinExistence type="predicted"/>
<dbReference type="CDD" id="cd09630">
    <property type="entry name" value="CDH_like_cytochrome"/>
    <property type="match status" value="1"/>
</dbReference>
<keyword evidence="2" id="KW-0732">Signal</keyword>
<name>A0AAN6P863_9PEZI</name>
<feature type="chain" id="PRO_5043031259" description="Cellobiose dehydrogenase-like cytochrome domain-containing protein" evidence="2">
    <location>
        <begin position="29"/>
        <end position="281"/>
    </location>
</feature>
<feature type="region of interest" description="Disordered" evidence="1">
    <location>
        <begin position="226"/>
        <end position="256"/>
    </location>
</feature>
<dbReference type="PANTHER" id="PTHR47190:SF4">
    <property type="entry name" value="DEHYDROGENASE, PUTATIVE-RELATED"/>
    <property type="match status" value="1"/>
</dbReference>
<evidence type="ECO:0000259" key="3">
    <source>
        <dbReference type="Pfam" id="PF16010"/>
    </source>
</evidence>